<reference evidence="5 6" key="1">
    <citation type="submission" date="2016-09" db="EMBL/GenBank/DDBJ databases">
        <title>Complete genome of Desulfosporosinus sp. OL.</title>
        <authorList>
            <person name="Mardanov A."/>
            <person name="Beletsky A."/>
            <person name="Panova A."/>
            <person name="Karnachuk O."/>
            <person name="Ravin N."/>
        </authorList>
    </citation>
    <scope>NUCLEOTIDE SEQUENCE [LARGE SCALE GENOMIC DNA]</scope>
    <source>
        <strain evidence="5 6">OL</strain>
    </source>
</reference>
<dbReference type="Pfam" id="PF25989">
    <property type="entry name" value="YknX_C"/>
    <property type="match status" value="1"/>
</dbReference>
<dbReference type="NCBIfam" id="TIGR01730">
    <property type="entry name" value="RND_mfp"/>
    <property type="match status" value="1"/>
</dbReference>
<dbReference type="Proteomes" id="UP000186102">
    <property type="component" value="Unassembled WGS sequence"/>
</dbReference>
<feature type="domain" description="Multidrug resistance protein MdtA-like barrel-sandwich hybrid" evidence="2">
    <location>
        <begin position="71"/>
        <end position="241"/>
    </location>
</feature>
<accession>A0A1Q8QXS3</accession>
<sequence length="404" mass="42578">MERKIGKTGKKTLIILGVLVVLVFVGRGLTSKPVAAVVADKYIPVQVEAAGKKTLTNTAILSGKVTSDTDVSVIPKVPGKVESVLVNVGDPVKKGDVLFTLDATDFRDAYQLADARYQNSKELWSAAKASLDRTQTLASAKIADAQQNLANTKALFEAGAVSQVQLDQAKLGVKELEASYASQIEQLQVQASDSSLQLAQVQLTQAREALDNATVTSPVEGTVSQVNVQVGNMATSAQAAIGLTNTQSVYSSLSVAENLVNRLTKDQAVKVTVPSVSENSFVGKIDTISPSSDPKTQLYPLKISLNNPEGLIKPGMFAKVELTTDQKADVMATKSEAVVLKNGKTIVYVVVGDKAVSKEVVTGLDTGVDIEILKGLNLNDKVIIKGQTLVDEGSKVKIVGGDAS</sequence>
<dbReference type="EMBL" id="MLBF01000011">
    <property type="protein sequence ID" value="OLN32126.1"/>
    <property type="molecule type" value="Genomic_DNA"/>
</dbReference>
<dbReference type="STRING" id="1888891.DSOL_1999"/>
<dbReference type="GO" id="GO:0015562">
    <property type="term" value="F:efflux transmembrane transporter activity"/>
    <property type="evidence" value="ECO:0007669"/>
    <property type="project" value="TreeGrafter"/>
</dbReference>
<dbReference type="InterPro" id="IPR058637">
    <property type="entry name" value="YknX-like_C"/>
</dbReference>
<dbReference type="Pfam" id="PF25954">
    <property type="entry name" value="Beta-barrel_RND_2"/>
    <property type="match status" value="1"/>
</dbReference>
<comment type="similarity">
    <text evidence="1">Belongs to the membrane fusion protein (MFP) (TC 8.A.1) family.</text>
</comment>
<dbReference type="RefSeq" id="WP_075364653.1">
    <property type="nucleotide sequence ID" value="NZ_MLBF01000011.1"/>
</dbReference>
<dbReference type="Gene3D" id="2.40.420.20">
    <property type="match status" value="1"/>
</dbReference>
<keyword evidence="6" id="KW-1185">Reference proteome</keyword>
<dbReference type="InterPro" id="IPR058625">
    <property type="entry name" value="MdtA-like_BSH"/>
</dbReference>
<dbReference type="Gene3D" id="2.40.50.100">
    <property type="match status" value="1"/>
</dbReference>
<name>A0A1Q8QXS3_9FIRM</name>
<evidence type="ECO:0000256" key="1">
    <source>
        <dbReference type="ARBA" id="ARBA00009477"/>
    </source>
</evidence>
<gene>
    <name evidence="5" type="ORF">DSOL_1999</name>
</gene>
<dbReference type="GO" id="GO:1990281">
    <property type="term" value="C:efflux pump complex"/>
    <property type="evidence" value="ECO:0007669"/>
    <property type="project" value="TreeGrafter"/>
</dbReference>
<protein>
    <submittedName>
        <fullName evidence="5">Putative Co/Zn/Cd efflux system membrane fusion protein</fullName>
    </submittedName>
</protein>
<evidence type="ECO:0000313" key="6">
    <source>
        <dbReference type="Proteomes" id="UP000186102"/>
    </source>
</evidence>
<evidence type="ECO:0000259" key="3">
    <source>
        <dbReference type="Pfam" id="PF25954"/>
    </source>
</evidence>
<dbReference type="Pfam" id="PF25917">
    <property type="entry name" value="BSH_RND"/>
    <property type="match status" value="1"/>
</dbReference>
<dbReference type="InterPro" id="IPR006143">
    <property type="entry name" value="RND_pump_MFP"/>
</dbReference>
<dbReference type="OrthoDB" id="5392603at2"/>
<feature type="domain" description="CusB-like beta-barrel" evidence="3">
    <location>
        <begin position="253"/>
        <end position="325"/>
    </location>
</feature>
<proteinExistence type="inferred from homology"/>
<organism evidence="5 6">
    <name type="scientific">Desulfosporosinus metallidurans</name>
    <dbReference type="NCBI Taxonomy" id="1888891"/>
    <lineage>
        <taxon>Bacteria</taxon>
        <taxon>Bacillati</taxon>
        <taxon>Bacillota</taxon>
        <taxon>Clostridia</taxon>
        <taxon>Eubacteriales</taxon>
        <taxon>Desulfitobacteriaceae</taxon>
        <taxon>Desulfosporosinus</taxon>
    </lineage>
</organism>
<comment type="caution">
    <text evidence="5">The sequence shown here is derived from an EMBL/GenBank/DDBJ whole genome shotgun (WGS) entry which is preliminary data.</text>
</comment>
<evidence type="ECO:0000259" key="2">
    <source>
        <dbReference type="Pfam" id="PF25917"/>
    </source>
</evidence>
<dbReference type="Gene3D" id="1.10.287.470">
    <property type="entry name" value="Helix hairpin bin"/>
    <property type="match status" value="1"/>
</dbReference>
<dbReference type="AlphaFoldDB" id="A0A1Q8QXS3"/>
<dbReference type="Gene3D" id="2.40.30.170">
    <property type="match status" value="1"/>
</dbReference>
<feature type="domain" description="YknX-like C-terminal permuted SH3-like" evidence="4">
    <location>
        <begin position="335"/>
        <end position="398"/>
    </location>
</feature>
<dbReference type="PANTHER" id="PTHR30469">
    <property type="entry name" value="MULTIDRUG RESISTANCE PROTEIN MDTA"/>
    <property type="match status" value="1"/>
</dbReference>
<dbReference type="InterPro" id="IPR058792">
    <property type="entry name" value="Beta-barrel_RND_2"/>
</dbReference>
<evidence type="ECO:0000259" key="4">
    <source>
        <dbReference type="Pfam" id="PF25989"/>
    </source>
</evidence>
<evidence type="ECO:0000313" key="5">
    <source>
        <dbReference type="EMBL" id="OLN32126.1"/>
    </source>
</evidence>
<dbReference type="SUPFAM" id="SSF111369">
    <property type="entry name" value="HlyD-like secretion proteins"/>
    <property type="match status" value="1"/>
</dbReference>